<proteinExistence type="predicted"/>
<organism evidence="1 2">
    <name type="scientific">Klebsiella variicola</name>
    <dbReference type="NCBI Taxonomy" id="244366"/>
    <lineage>
        <taxon>Bacteria</taxon>
        <taxon>Pseudomonadati</taxon>
        <taxon>Pseudomonadota</taxon>
        <taxon>Gammaproteobacteria</taxon>
        <taxon>Enterobacterales</taxon>
        <taxon>Enterobacteriaceae</taxon>
        <taxon>Klebsiella/Raoultella group</taxon>
        <taxon>Klebsiella</taxon>
        <taxon>Klebsiella pneumoniae complex</taxon>
    </lineage>
</organism>
<evidence type="ECO:0000313" key="1">
    <source>
        <dbReference type="EMBL" id="SXF98621.1"/>
    </source>
</evidence>
<dbReference type="Pfam" id="PF13289">
    <property type="entry name" value="SIR2_2"/>
    <property type="match status" value="1"/>
</dbReference>
<evidence type="ECO:0008006" key="3">
    <source>
        <dbReference type="Google" id="ProtNLM"/>
    </source>
</evidence>
<protein>
    <recommendedName>
        <fullName evidence="3">SIR2-like domain-containing protein</fullName>
    </recommendedName>
</protein>
<gene>
    <name evidence="1" type="ORF">SAMEA3729809_05159</name>
</gene>
<dbReference type="AlphaFoldDB" id="A0ABD7PDW7"/>
<dbReference type="SUPFAM" id="SSF52540">
    <property type="entry name" value="P-loop containing nucleoside triphosphate hydrolases"/>
    <property type="match status" value="1"/>
</dbReference>
<dbReference type="InterPro" id="IPR027417">
    <property type="entry name" value="P-loop_NTPase"/>
</dbReference>
<name>A0ABD7PDW7_KLEVA</name>
<evidence type="ECO:0000313" key="2">
    <source>
        <dbReference type="Proteomes" id="UP000258928"/>
    </source>
</evidence>
<dbReference type="Proteomes" id="UP000258928">
    <property type="component" value="Unassembled WGS sequence"/>
</dbReference>
<dbReference type="EMBL" id="UKAS01000031">
    <property type="protein sequence ID" value="SXF98621.1"/>
    <property type="molecule type" value="Genomic_DNA"/>
</dbReference>
<reference evidence="1 2" key="1">
    <citation type="submission" date="2018-08" db="EMBL/GenBank/DDBJ databases">
        <authorList>
            <consortium name="Pathogen Informatics"/>
        </authorList>
    </citation>
    <scope>NUCLEOTIDE SEQUENCE [LARGE SCALE GENOMIC DNA]</scope>
    <source>
        <strain evidence="1 2">EuSCAPE_TR218</strain>
    </source>
</reference>
<comment type="caution">
    <text evidence="1">The sequence shown here is derived from an EMBL/GenBank/DDBJ whole genome shotgun (WGS) entry which is preliminary data.</text>
</comment>
<sequence length="960" mass="110690">MIEYNIYDSFIKHNPEMSVVETYQKSFAYLLKVGDQEMVREVLAIIMGKAQPAENEWYISKCIDDLTRLICETNIDVGIILTTNFDEVIEYSLYRAGREPIIKDLTIDQPIGGTQGYTEKEIVVHLHGLWNRDTMHSTHQLSALRPKIESSIRNVLSDSKLYVLGYAGWDDIFLQALASIVNDDNATYNIRWAFYESVPEKALADNQSLFSLVSDATANGRFQGYCGVDCHKLFEDVLNAQKKKITAPHTGFRPNSRSVVPTQKMPRLTRHILSHEPAHEVVRISEQLFAIQALQSTGSLELLCGWGYGKSGFLYSFLNDEFSEYNVLYSDLTGLITPEEIAKKITLDIGTDITWIFSNSEAGKFIVVLDNISNITHPATNYLHELSRLCSDYNSNVKIIFIGTHPINLQIEQLSLNPLSVDEVKEYLRGESKLAGITREQLDKTLENTSGLPSKLDKFKEYLRLMSLAEVLDDGVITLPEEEFSAEIPTYLINRIENLKIDHKKIFSLLEVFSVLDCGERLKNIRERFSENRYVYNDFSKLERDGLIYSLQIENETILRINPLIRDYVSTSLSTDNYTQLVTKCLSICIGTDWMAGHIKIAPVTQFMLQHTEFYPGNVHTLIRNYFELTEFDPQSRGTKAIIMASIGYCMYLNHNDYYKELVSFSRMVFNKISCYECMEKYHLAWYLATGLRMIDEDDESAEFLEAILTNYEKSEFYSKRMAIKMMGTIMRSLTESDRDRTLQYARKIKSIADKNSGIYLSAEAEIYEDLSKSLKIDKLKKLERKARKHKETSTANNISLRLYALLSNNKDQYVDNVINHSETGLYTRVRALISKYESVLEAEEYFRFTPEVIAELKRAYHYLFCQRLDGLFNRCSELLWRIAVDNSDLEYLYRLFKSSSIIWRVNSMPEKELIFASELVSITTPTKLANGEVEYLQIRIRVLRNSYEPENDDSIVCEQ</sequence>
<accession>A0ABD7PDW7</accession>